<sequence length="531" mass="60257">MTTLDDDTSLPTELAVNSLYMIFCTSLLFFCIIGISMFYSGLTQRRSSFLQLALPTILLPFIFIEWYIWGYSLCYSSSSNEYIGSLNFAVLRHLKEGATMVYSTPRGEILSINHFLFTGLFKVICVGFTFPGCLGERGRFKPMLLFLFFWCTLIYNPVTYWFWNRNGWLSTELNKLPVLDFAGGNCIHIVSGFTALAYSYILGPRNNKILYNYKTSNNGFILIGSFFVNFGWIGFIAGCDYKFSTYSIFIMVNTILCSCVSGVVWLAIDYYYSLTPLDDSQNHVDRRKISVVSLCSGMMVGLVVITPAGGYISSPTGFWKSIVFGVIGGISGNLATRLKFFFNIDDAFDIFAIHGVTGWVGSILTGIFAEQSYGSKGGWVSRNFLQICYQLLGCTMTSVYVFVLTILFLYLIDLIPGCHLRIDKQFNKRIRQLNDDRELDIELSMSPTNVRPKNVGNEQEDLELNGADQYELNGEYMMDYMEFIKVIKPEDYLDELSGKPSDYVTHPFMLDLRQLSQQTQVSQPSQGRKQE</sequence>
<name>A0ACA9Y767_9ASCO</name>
<organism evidence="1 2">
    <name type="scientific">[Candida] jaroonii</name>
    <dbReference type="NCBI Taxonomy" id="467808"/>
    <lineage>
        <taxon>Eukaryota</taxon>
        <taxon>Fungi</taxon>
        <taxon>Dikarya</taxon>
        <taxon>Ascomycota</taxon>
        <taxon>Saccharomycotina</taxon>
        <taxon>Pichiomycetes</taxon>
        <taxon>Debaryomycetaceae</taxon>
        <taxon>Yamadazyma</taxon>
    </lineage>
</organism>
<evidence type="ECO:0000313" key="1">
    <source>
        <dbReference type="EMBL" id="CAH6720262.1"/>
    </source>
</evidence>
<gene>
    <name evidence="1" type="ORF">CLIB1444_03S07998</name>
</gene>
<accession>A0ACA9Y767</accession>
<comment type="caution">
    <text evidence="1">The sequence shown here is derived from an EMBL/GenBank/DDBJ whole genome shotgun (WGS) entry which is preliminary data.</text>
</comment>
<dbReference type="Proteomes" id="UP001152531">
    <property type="component" value="Unassembled WGS sequence"/>
</dbReference>
<reference evidence="1" key="1">
    <citation type="submission" date="2022-06" db="EMBL/GenBank/DDBJ databases">
        <authorList>
            <person name="Legras J.-L."/>
            <person name="Devillers H."/>
            <person name="Grondin C."/>
        </authorList>
    </citation>
    <scope>NUCLEOTIDE SEQUENCE</scope>
    <source>
        <strain evidence="1">CLIB 1444</strain>
    </source>
</reference>
<keyword evidence="2" id="KW-1185">Reference proteome</keyword>
<evidence type="ECO:0000313" key="2">
    <source>
        <dbReference type="Proteomes" id="UP001152531"/>
    </source>
</evidence>
<protein>
    <submittedName>
        <fullName evidence="1">Ammonium transporter Mep3p</fullName>
    </submittedName>
</protein>
<proteinExistence type="predicted"/>
<dbReference type="EMBL" id="CALSDN010000003">
    <property type="protein sequence ID" value="CAH6720262.1"/>
    <property type="molecule type" value="Genomic_DNA"/>
</dbReference>